<feature type="compositionally biased region" description="Polar residues" evidence="1">
    <location>
        <begin position="32"/>
        <end position="42"/>
    </location>
</feature>
<evidence type="ECO:0000313" key="3">
    <source>
        <dbReference type="Proteomes" id="UP001562425"/>
    </source>
</evidence>
<dbReference type="AlphaFoldDB" id="A0ABD1DQV5"/>
<feature type="compositionally biased region" description="Basic and acidic residues" evidence="1">
    <location>
        <begin position="1"/>
        <end position="11"/>
    </location>
</feature>
<keyword evidence="3" id="KW-1185">Reference proteome</keyword>
<feature type="region of interest" description="Disordered" evidence="1">
    <location>
        <begin position="345"/>
        <end position="390"/>
    </location>
</feature>
<comment type="caution">
    <text evidence="2">The sequence shown here is derived from an EMBL/GenBank/DDBJ whole genome shotgun (WGS) entry which is preliminary data.</text>
</comment>
<gene>
    <name evidence="2" type="ORF">pipiens_006281</name>
</gene>
<feature type="compositionally biased region" description="Polar residues" evidence="1">
    <location>
        <begin position="175"/>
        <end position="184"/>
    </location>
</feature>
<evidence type="ECO:0000313" key="2">
    <source>
        <dbReference type="EMBL" id="KAL1401986.1"/>
    </source>
</evidence>
<feature type="region of interest" description="Disordered" evidence="1">
    <location>
        <begin position="1"/>
        <end position="141"/>
    </location>
</feature>
<evidence type="ECO:0000256" key="1">
    <source>
        <dbReference type="SAM" id="MobiDB-lite"/>
    </source>
</evidence>
<feature type="compositionally biased region" description="Basic and acidic residues" evidence="1">
    <location>
        <begin position="114"/>
        <end position="129"/>
    </location>
</feature>
<feature type="compositionally biased region" description="Basic and acidic residues" evidence="1">
    <location>
        <begin position="259"/>
        <end position="268"/>
    </location>
</feature>
<feature type="compositionally biased region" description="Polar residues" evidence="1">
    <location>
        <begin position="76"/>
        <end position="92"/>
    </location>
</feature>
<sequence>MAETDSAKDRSPVQQSLNHARARLPGRDNDEQVGSFSESTLKTSRKTPPTRAPKNPSDTVYHPLDRSNDPNGRILQRSQDSARARHSNTTPTTPHPYASRDPLDGLEVGTFDHLNGEQRGSELIFERSIETPPPNATRYPSDTEIDLFDRSNDSNDLHLERSLTHVRARRSVQYNDQQNRSFSEANVKRLRETSPTCAPRNPPDTFFDPFDRINDPNGRILQRSQANARALRSEQSNTTATTPPPDASRDPLDDLDIDTFDRSNDEQRGSYSEQLFERSIGTPPPYATRYPSDTEFDLINAVNRSNDFDDLHLDRSMTHGRAQHSVHSNDEQDRSFSEANVKILSKTTPTPRNSPDTVDPDDQHLQGSQTNARARRSEHSNTKVITPLLYASRDPSDMEVYNSAEQHPMQSLLEARSQHSDLNDFQELPRTGDNPSRNHSDTEVGPSGHGYDLAELQRSTSNVGAQNESDLDNTGQKAPTTYRLEIQTCPLGYGDDNDDRQLPEASGGRLYSEN</sequence>
<name>A0ABD1DQV5_CULPP</name>
<dbReference type="EMBL" id="JBEHCU010003766">
    <property type="protein sequence ID" value="KAL1401986.1"/>
    <property type="molecule type" value="Genomic_DNA"/>
</dbReference>
<reference evidence="2 3" key="1">
    <citation type="submission" date="2024-05" db="EMBL/GenBank/DDBJ databases">
        <title>Culex pipiens pipiens assembly and annotation.</title>
        <authorList>
            <person name="Alout H."/>
            <person name="Durand T."/>
        </authorList>
    </citation>
    <scope>NUCLEOTIDE SEQUENCE [LARGE SCALE GENOMIC DNA]</scope>
    <source>
        <strain evidence="2">HA-2024</strain>
        <tissue evidence="2">Whole body</tissue>
    </source>
</reference>
<feature type="region of interest" description="Disordered" evidence="1">
    <location>
        <begin position="175"/>
        <end position="292"/>
    </location>
</feature>
<feature type="compositionally biased region" description="Polar residues" evidence="1">
    <location>
        <begin position="345"/>
        <end position="356"/>
    </location>
</feature>
<accession>A0ABD1DQV5</accession>
<organism evidence="2 3">
    <name type="scientific">Culex pipiens pipiens</name>
    <name type="common">Northern house mosquito</name>
    <dbReference type="NCBI Taxonomy" id="38569"/>
    <lineage>
        <taxon>Eukaryota</taxon>
        <taxon>Metazoa</taxon>
        <taxon>Ecdysozoa</taxon>
        <taxon>Arthropoda</taxon>
        <taxon>Hexapoda</taxon>
        <taxon>Insecta</taxon>
        <taxon>Pterygota</taxon>
        <taxon>Neoptera</taxon>
        <taxon>Endopterygota</taxon>
        <taxon>Diptera</taxon>
        <taxon>Nematocera</taxon>
        <taxon>Culicoidea</taxon>
        <taxon>Culicidae</taxon>
        <taxon>Culicinae</taxon>
        <taxon>Culicini</taxon>
        <taxon>Culex</taxon>
        <taxon>Culex</taxon>
    </lineage>
</organism>
<feature type="region of interest" description="Disordered" evidence="1">
    <location>
        <begin position="424"/>
        <end position="514"/>
    </location>
</feature>
<dbReference type="Proteomes" id="UP001562425">
    <property type="component" value="Unassembled WGS sequence"/>
</dbReference>
<proteinExistence type="predicted"/>
<protein>
    <submittedName>
        <fullName evidence="2">Uncharacterized protein</fullName>
    </submittedName>
</protein>
<feature type="compositionally biased region" description="Polar residues" evidence="1">
    <location>
        <begin position="457"/>
        <end position="479"/>
    </location>
</feature>
<feature type="compositionally biased region" description="Polar residues" evidence="1">
    <location>
        <begin position="222"/>
        <end position="241"/>
    </location>
</feature>